<dbReference type="PANTHER" id="PTHR47660:SF3">
    <property type="entry name" value="FINGER DOMAIN PROTEIN, PUTATIVE (AFU_ORTHOLOGUE AFUA_4G03310)-RELATED"/>
    <property type="match status" value="1"/>
</dbReference>
<accession>A0AAD9M903</accession>
<feature type="region of interest" description="Disordered" evidence="6">
    <location>
        <begin position="130"/>
        <end position="161"/>
    </location>
</feature>
<dbReference type="PROSITE" id="PS00463">
    <property type="entry name" value="ZN2_CY6_FUNGAL_1"/>
    <property type="match status" value="1"/>
</dbReference>
<name>A0AAD9M903_9PEZI</name>
<dbReference type="GO" id="GO:0000981">
    <property type="term" value="F:DNA-binding transcription factor activity, RNA polymerase II-specific"/>
    <property type="evidence" value="ECO:0007669"/>
    <property type="project" value="InterPro"/>
</dbReference>
<dbReference type="CDD" id="cd00067">
    <property type="entry name" value="GAL4"/>
    <property type="match status" value="1"/>
</dbReference>
<sequence>MGSAPGRRKSCAPCRVSKARCSLESPCRRCEERNLDCKYDHPPKRLAAYRALRPLPALGDLNQPSSYVRLLAHDGNTPVDLPTGTQDDSIGDALMNWDALLSPSFLHPSSTYGLPWPRNRQQSDALNDQGTLLSLGSPEPLHSAKTSQLLTQSENDQPPSPLPLYQIRPLAPRGMNNAVASCFTVKVLLGQLLAYPRMMAKGGRLPPFIFPPCCMEAYRLPADSCCKEFHKCLPETLAICCNLVQSFESRTAGSTSFVWKSIYKEVERIQGEHNSYDYKELLQGLQAVLIYLLLQAGDPDSIPENDIMTLLKAPISLARGLHMACDYSSSLTSSTKVDRQEWVIRESIRRTICIIFGIELLLDVDFNFKVADCVGYSKLPLPAGRDLWETVSNDEWAARYSKLHAQSHNDRVLSIHDLRQARRAVGVTGVETTDMSEEGRLVAQVAKWCENLDELGMMVWMAVMLES</sequence>
<keyword evidence="1" id="KW-0479">Metal-binding</keyword>
<proteinExistence type="predicted"/>
<organism evidence="8 9">
    <name type="scientific">Colletotrichum zoysiae</name>
    <dbReference type="NCBI Taxonomy" id="1216348"/>
    <lineage>
        <taxon>Eukaryota</taxon>
        <taxon>Fungi</taxon>
        <taxon>Dikarya</taxon>
        <taxon>Ascomycota</taxon>
        <taxon>Pezizomycotina</taxon>
        <taxon>Sordariomycetes</taxon>
        <taxon>Hypocreomycetidae</taxon>
        <taxon>Glomerellales</taxon>
        <taxon>Glomerellaceae</taxon>
        <taxon>Colletotrichum</taxon>
        <taxon>Colletotrichum graminicola species complex</taxon>
    </lineage>
</organism>
<evidence type="ECO:0000256" key="6">
    <source>
        <dbReference type="SAM" id="MobiDB-lite"/>
    </source>
</evidence>
<dbReference type="AlphaFoldDB" id="A0AAD9M903"/>
<comment type="caution">
    <text evidence="8">The sequence shown here is derived from an EMBL/GenBank/DDBJ whole genome shotgun (WGS) entry which is preliminary data.</text>
</comment>
<dbReference type="InterPro" id="IPR001138">
    <property type="entry name" value="Zn2Cys6_DnaBD"/>
</dbReference>
<evidence type="ECO:0000256" key="1">
    <source>
        <dbReference type="ARBA" id="ARBA00022723"/>
    </source>
</evidence>
<dbReference type="SMART" id="SM00066">
    <property type="entry name" value="GAL4"/>
    <property type="match status" value="1"/>
</dbReference>
<evidence type="ECO:0000313" key="8">
    <source>
        <dbReference type="EMBL" id="KAK2033298.1"/>
    </source>
</evidence>
<dbReference type="SUPFAM" id="SSF57701">
    <property type="entry name" value="Zn2/Cys6 DNA-binding domain"/>
    <property type="match status" value="1"/>
</dbReference>
<dbReference type="EMBL" id="MU842823">
    <property type="protein sequence ID" value="KAK2033298.1"/>
    <property type="molecule type" value="Genomic_DNA"/>
</dbReference>
<feature type="compositionally biased region" description="Polar residues" evidence="6">
    <location>
        <begin position="144"/>
        <end position="157"/>
    </location>
</feature>
<evidence type="ECO:0000313" key="9">
    <source>
        <dbReference type="Proteomes" id="UP001232148"/>
    </source>
</evidence>
<evidence type="ECO:0000256" key="2">
    <source>
        <dbReference type="ARBA" id="ARBA00022833"/>
    </source>
</evidence>
<evidence type="ECO:0000256" key="3">
    <source>
        <dbReference type="ARBA" id="ARBA00023015"/>
    </source>
</evidence>
<evidence type="ECO:0000259" key="7">
    <source>
        <dbReference type="PROSITE" id="PS50048"/>
    </source>
</evidence>
<dbReference type="PANTHER" id="PTHR47660">
    <property type="entry name" value="TRANSCRIPTION FACTOR WITH C2H2 AND ZN(2)-CYS(6) DNA BINDING DOMAIN (EUROFUNG)-RELATED-RELATED"/>
    <property type="match status" value="1"/>
</dbReference>
<keyword evidence="3" id="KW-0805">Transcription regulation</keyword>
<dbReference type="InterPro" id="IPR036864">
    <property type="entry name" value="Zn2-C6_fun-type_DNA-bd_sf"/>
</dbReference>
<keyword evidence="9" id="KW-1185">Reference proteome</keyword>
<protein>
    <recommendedName>
        <fullName evidence="7">Zn(2)-C6 fungal-type domain-containing protein</fullName>
    </recommendedName>
</protein>
<evidence type="ECO:0000256" key="5">
    <source>
        <dbReference type="ARBA" id="ARBA00023242"/>
    </source>
</evidence>
<evidence type="ECO:0000256" key="4">
    <source>
        <dbReference type="ARBA" id="ARBA00023163"/>
    </source>
</evidence>
<dbReference type="Gene3D" id="4.10.240.10">
    <property type="entry name" value="Zn(2)-C6 fungal-type DNA-binding domain"/>
    <property type="match status" value="1"/>
</dbReference>
<keyword evidence="2" id="KW-0862">Zinc</keyword>
<feature type="domain" description="Zn(2)-C6 fungal-type" evidence="7">
    <location>
        <begin position="10"/>
        <end position="39"/>
    </location>
</feature>
<reference evidence="8" key="1">
    <citation type="submission" date="2021-06" db="EMBL/GenBank/DDBJ databases">
        <title>Comparative genomics, transcriptomics and evolutionary studies reveal genomic signatures of adaptation to plant cell wall in hemibiotrophic fungi.</title>
        <authorList>
            <consortium name="DOE Joint Genome Institute"/>
            <person name="Baroncelli R."/>
            <person name="Diaz J.F."/>
            <person name="Benocci T."/>
            <person name="Peng M."/>
            <person name="Battaglia E."/>
            <person name="Haridas S."/>
            <person name="Andreopoulos W."/>
            <person name="Labutti K."/>
            <person name="Pangilinan J."/>
            <person name="Floch G.L."/>
            <person name="Makela M.R."/>
            <person name="Henrissat B."/>
            <person name="Grigoriev I.V."/>
            <person name="Crouch J.A."/>
            <person name="De Vries R.P."/>
            <person name="Sukno S.A."/>
            <person name="Thon M.R."/>
        </authorList>
    </citation>
    <scope>NUCLEOTIDE SEQUENCE</scope>
    <source>
        <strain evidence="8">MAFF235873</strain>
    </source>
</reference>
<dbReference type="PROSITE" id="PS50048">
    <property type="entry name" value="ZN2_CY6_FUNGAL_2"/>
    <property type="match status" value="1"/>
</dbReference>
<dbReference type="Pfam" id="PF00172">
    <property type="entry name" value="Zn_clus"/>
    <property type="match status" value="1"/>
</dbReference>
<gene>
    <name evidence="8" type="ORF">LX32DRAFT_635460</name>
</gene>
<keyword evidence="5" id="KW-0539">Nucleus</keyword>
<dbReference type="Proteomes" id="UP001232148">
    <property type="component" value="Unassembled WGS sequence"/>
</dbReference>
<dbReference type="GO" id="GO:0008270">
    <property type="term" value="F:zinc ion binding"/>
    <property type="evidence" value="ECO:0007669"/>
    <property type="project" value="InterPro"/>
</dbReference>
<keyword evidence="4" id="KW-0804">Transcription</keyword>